<proteinExistence type="predicted"/>
<accession>A0A565AK45</accession>
<evidence type="ECO:0008006" key="3">
    <source>
        <dbReference type="Google" id="ProtNLM"/>
    </source>
</evidence>
<dbReference type="EMBL" id="CABITT030000001">
    <property type="protein sequence ID" value="VVA89741.1"/>
    <property type="molecule type" value="Genomic_DNA"/>
</dbReference>
<dbReference type="AlphaFoldDB" id="A0A565AK45"/>
<keyword evidence="2" id="KW-1185">Reference proteome</keyword>
<sequence length="80" mass="9251">MALYPRSIRKRKRVDKYMKNVKSLITSQDPNDVVSALNLLNSTLSLSPRHELALELKARSLLYLRRFKEIADLHPKSQSS</sequence>
<dbReference type="PANTHER" id="PTHR46816:SF3">
    <property type="entry name" value="T14P4.7 PROTEIN"/>
    <property type="match status" value="1"/>
</dbReference>
<reference evidence="1" key="1">
    <citation type="submission" date="2019-07" db="EMBL/GenBank/DDBJ databases">
        <authorList>
            <person name="Dittberner H."/>
        </authorList>
    </citation>
    <scope>NUCLEOTIDE SEQUENCE [LARGE SCALE GENOMIC DNA]</scope>
</reference>
<dbReference type="Proteomes" id="UP000489600">
    <property type="component" value="Unassembled WGS sequence"/>
</dbReference>
<dbReference type="OrthoDB" id="1741797at2759"/>
<protein>
    <recommendedName>
        <fullName evidence="3">J domain-containing protein</fullName>
    </recommendedName>
</protein>
<name>A0A565AK45_9BRAS</name>
<evidence type="ECO:0000313" key="2">
    <source>
        <dbReference type="Proteomes" id="UP000489600"/>
    </source>
</evidence>
<organism evidence="1 2">
    <name type="scientific">Arabis nemorensis</name>
    <dbReference type="NCBI Taxonomy" id="586526"/>
    <lineage>
        <taxon>Eukaryota</taxon>
        <taxon>Viridiplantae</taxon>
        <taxon>Streptophyta</taxon>
        <taxon>Embryophyta</taxon>
        <taxon>Tracheophyta</taxon>
        <taxon>Spermatophyta</taxon>
        <taxon>Magnoliopsida</taxon>
        <taxon>eudicotyledons</taxon>
        <taxon>Gunneridae</taxon>
        <taxon>Pentapetalae</taxon>
        <taxon>rosids</taxon>
        <taxon>malvids</taxon>
        <taxon>Brassicales</taxon>
        <taxon>Brassicaceae</taxon>
        <taxon>Arabideae</taxon>
        <taxon>Arabis</taxon>
    </lineage>
</organism>
<dbReference type="PANTHER" id="PTHR46816">
    <property type="entry name" value="OS01G0273500 PROTEIN"/>
    <property type="match status" value="1"/>
</dbReference>
<comment type="caution">
    <text evidence="1">The sequence shown here is derived from an EMBL/GenBank/DDBJ whole genome shotgun (WGS) entry which is preliminary data.</text>
</comment>
<evidence type="ECO:0000313" key="1">
    <source>
        <dbReference type="EMBL" id="VVA89741.1"/>
    </source>
</evidence>
<gene>
    <name evidence="1" type="ORF">ANE_LOCUS186</name>
</gene>